<dbReference type="CTD" id="3594"/>
<dbReference type="AlphaFoldDB" id="A0A6P7I9M8"/>
<feature type="transmembrane region" description="Helical" evidence="2">
    <location>
        <begin position="510"/>
        <end position="531"/>
    </location>
</feature>
<dbReference type="InterPro" id="IPR036116">
    <property type="entry name" value="FN3_sf"/>
</dbReference>
<dbReference type="Pfam" id="PF00041">
    <property type="entry name" value="fn3"/>
    <property type="match status" value="1"/>
</dbReference>
<keyword evidence="3" id="KW-0732">Signal</keyword>
<proteinExistence type="predicted"/>
<feature type="domain" description="Fibronectin type-III" evidence="4">
    <location>
        <begin position="121"/>
        <end position="218"/>
    </location>
</feature>
<reference evidence="6" key="1">
    <citation type="submission" date="2025-08" db="UniProtKB">
        <authorList>
            <consortium name="RefSeq"/>
        </authorList>
    </citation>
    <scope>IDENTIFICATION</scope>
</reference>
<feature type="signal peptide" evidence="3">
    <location>
        <begin position="1"/>
        <end position="25"/>
    </location>
</feature>
<dbReference type="GeneID" id="114434503"/>
<dbReference type="InterPro" id="IPR003961">
    <property type="entry name" value="FN3_dom"/>
</dbReference>
<dbReference type="SUPFAM" id="SSF49265">
    <property type="entry name" value="Fibronectin type III"/>
    <property type="match status" value="2"/>
</dbReference>
<dbReference type="CDD" id="cd00063">
    <property type="entry name" value="FN3"/>
    <property type="match status" value="1"/>
</dbReference>
<dbReference type="PANTHER" id="PTHR48483">
    <property type="entry name" value="INTERLEUKIN-27 SUBUNIT BETA"/>
    <property type="match status" value="1"/>
</dbReference>
<keyword evidence="2" id="KW-0812">Transmembrane</keyword>
<keyword evidence="2" id="KW-0472">Membrane</keyword>
<dbReference type="OrthoDB" id="8945484at2759"/>
<evidence type="ECO:0000313" key="6">
    <source>
        <dbReference type="RefSeq" id="XP_028259602.1"/>
    </source>
</evidence>
<evidence type="ECO:0000256" key="2">
    <source>
        <dbReference type="SAM" id="Phobius"/>
    </source>
</evidence>
<feature type="region of interest" description="Disordered" evidence="1">
    <location>
        <begin position="581"/>
        <end position="619"/>
    </location>
</feature>
<dbReference type="PANTHER" id="PTHR48483:SF1">
    <property type="entry name" value="INTERLEUKIN-12 RECEPTOR SUBUNIT BETA-1-RELATED"/>
    <property type="match status" value="1"/>
</dbReference>
<name>A0A6P7I9M8_9TELE</name>
<keyword evidence="5" id="KW-1185">Reference proteome</keyword>
<feature type="chain" id="PRO_5027740070" evidence="3">
    <location>
        <begin position="26"/>
        <end position="663"/>
    </location>
</feature>
<dbReference type="RefSeq" id="XP_028259602.1">
    <property type="nucleotide sequence ID" value="XM_028403801.1"/>
</dbReference>
<evidence type="ECO:0000256" key="1">
    <source>
        <dbReference type="SAM" id="MobiDB-lite"/>
    </source>
</evidence>
<dbReference type="InterPro" id="IPR013783">
    <property type="entry name" value="Ig-like_fold"/>
</dbReference>
<dbReference type="InterPro" id="IPR053073">
    <property type="entry name" value="IL11/IL27_subunit_beta"/>
</dbReference>
<dbReference type="InParanoid" id="A0A6P7I9M8"/>
<sequence length="663" mass="75731">METFTLWCSLHGLVMFLLLTTIDEGSSCEAPSSPWCFRRNVDKSMYLCEWSMNTNESNVTFDLYFNKTKIGNIKKNFHEVHEEVLIKNRSVDIWVEARVGNSICPSPKRSVVLAHIVKYEAPQNVSVTWLKTNLSLSWPAAERNPALAEVWYRRDRRPSESWEKKLININNKNYKYQVTAVNLLKDSVYQVQIRQQSTSPQVKTKLWSDWSPVVTVPAELEHEPEVSVTTTLLNGTRMMILTWKPVPTAASVTGVTYSVSDSSQECPCKRRKRRKRRTDIETNKYTVYVSYSAVNISVIAKNAAGRSPPAVIEEPAVPVADLKLCDKTLLGKKLIRTTCLQWYELQEADPRPKNVINVSGRMKKQERKLRSKNIKNYTRYLYFEHRCVAGKPQTVNMCLFYQKQGVPLSTPLDFTVFSETHNSAHLSWKPIPYEDQRGFITHYNLCITKIDTQHELIGCYNISSSLLKYRLENLTPGSKYNTTLAALTQIGEGPRASVIINTQPEKPVNVWLSLGLLFVFFVLSTTCTIILKRIQNKLFPPVPTPVIPDFTLCQPESPDMMERKEEVHELTLHHILPAEKTVTEKSSEEVGEEWDDRTDEDVEDGRSDSEGSSDECPDFTVQALWSSRKGEVTEIEQADNELELLIYRNGLVFDVKTDLDGGN</sequence>
<evidence type="ECO:0000256" key="3">
    <source>
        <dbReference type="SAM" id="SignalP"/>
    </source>
</evidence>
<gene>
    <name evidence="6" type="primary">il12rb1</name>
</gene>
<feature type="compositionally biased region" description="Acidic residues" evidence="1">
    <location>
        <begin position="589"/>
        <end position="603"/>
    </location>
</feature>
<keyword evidence="6" id="KW-0675">Receptor</keyword>
<feature type="domain" description="Fibronectin type-III" evidence="4">
    <location>
        <begin position="410"/>
        <end position="506"/>
    </location>
</feature>
<evidence type="ECO:0000259" key="4">
    <source>
        <dbReference type="PROSITE" id="PS50853"/>
    </source>
</evidence>
<evidence type="ECO:0000313" key="5">
    <source>
        <dbReference type="Proteomes" id="UP000515145"/>
    </source>
</evidence>
<dbReference type="Gene3D" id="2.60.40.10">
    <property type="entry name" value="Immunoglobulins"/>
    <property type="match status" value="3"/>
</dbReference>
<dbReference type="Proteomes" id="UP000515145">
    <property type="component" value="Chromosome 4"/>
</dbReference>
<dbReference type="SMART" id="SM00060">
    <property type="entry name" value="FN3"/>
    <property type="match status" value="3"/>
</dbReference>
<accession>A0A6P7I9M8</accession>
<dbReference type="PROSITE" id="PS50853">
    <property type="entry name" value="FN3"/>
    <property type="match status" value="2"/>
</dbReference>
<protein>
    <submittedName>
        <fullName evidence="6">Leukemia inhibitory factor receptor</fullName>
    </submittedName>
</protein>
<keyword evidence="2" id="KW-1133">Transmembrane helix</keyword>
<organism evidence="5 6">
    <name type="scientific">Parambassis ranga</name>
    <name type="common">Indian glassy fish</name>
    <dbReference type="NCBI Taxonomy" id="210632"/>
    <lineage>
        <taxon>Eukaryota</taxon>
        <taxon>Metazoa</taxon>
        <taxon>Chordata</taxon>
        <taxon>Craniata</taxon>
        <taxon>Vertebrata</taxon>
        <taxon>Euteleostomi</taxon>
        <taxon>Actinopterygii</taxon>
        <taxon>Neopterygii</taxon>
        <taxon>Teleostei</taxon>
        <taxon>Neoteleostei</taxon>
        <taxon>Acanthomorphata</taxon>
        <taxon>Ovalentaria</taxon>
        <taxon>Ambassidae</taxon>
        <taxon>Parambassis</taxon>
    </lineage>
</organism>